<organism evidence="1">
    <name type="scientific">Rhizophora mucronata</name>
    <name type="common">Asiatic mangrove</name>
    <dbReference type="NCBI Taxonomy" id="61149"/>
    <lineage>
        <taxon>Eukaryota</taxon>
        <taxon>Viridiplantae</taxon>
        <taxon>Streptophyta</taxon>
        <taxon>Embryophyta</taxon>
        <taxon>Tracheophyta</taxon>
        <taxon>Spermatophyta</taxon>
        <taxon>Magnoliopsida</taxon>
        <taxon>eudicotyledons</taxon>
        <taxon>Gunneridae</taxon>
        <taxon>Pentapetalae</taxon>
        <taxon>rosids</taxon>
        <taxon>fabids</taxon>
        <taxon>Malpighiales</taxon>
        <taxon>Rhizophoraceae</taxon>
        <taxon>Rhizophora</taxon>
    </lineage>
</organism>
<protein>
    <submittedName>
        <fullName evidence="1">Uncharacterized protein</fullName>
    </submittedName>
</protein>
<accession>A0A2P2IZ82</accession>
<reference evidence="1" key="1">
    <citation type="submission" date="2018-02" db="EMBL/GenBank/DDBJ databases">
        <title>Rhizophora mucronata_Transcriptome.</title>
        <authorList>
            <person name="Meera S.P."/>
            <person name="Sreeshan A."/>
            <person name="Augustine A."/>
        </authorList>
    </citation>
    <scope>NUCLEOTIDE SEQUENCE</scope>
    <source>
        <tissue evidence="1">Leaf</tissue>
    </source>
</reference>
<name>A0A2P2IZ82_RHIMU</name>
<evidence type="ECO:0000313" key="1">
    <source>
        <dbReference type="EMBL" id="MBW86533.1"/>
    </source>
</evidence>
<sequence>MLSREQLLHLFNRFALLSSEPDVKKRIANAVKDGQVDFLIITISHNTKAFCLRGLSLRYSIWELRNNDHEAAAAASLIGITY</sequence>
<dbReference type="AlphaFoldDB" id="A0A2P2IZ82"/>
<proteinExistence type="predicted"/>
<dbReference type="EMBL" id="GGEC01006050">
    <property type="protein sequence ID" value="MBW86533.1"/>
    <property type="molecule type" value="Transcribed_RNA"/>
</dbReference>